<sequence>MAAVVAGATLVVAAFVIPTLHLGTVTPLRQRGERAGVADAAPIFGWWDAHIGWGTMPAIAIGAFGVAWAPAQARRLPWRHLLVATWATSAAWAVSLALIDGWRRGFVDRLADPNEYLYQVPSITDIPAALRSFVRRIPDFQGDSWVTHVAGHPPGALLTFVWLDRLGLGGGLPAGILVVFAGSSAAAAVVITVRTVHDEVTARRAAPFLALAPTAIWVAVSADGYFMAIAAWGIALLALSIRRSGRPGWVLAASSGLLLGWAVMLSYGLVLASLIALPVVLTAANRATALRRAALAAATAVAVVGIFDLHGFWWVDGYHAVQQRYWQGIAHDRPIQYWSWANLASIICAIGFGSVAGIGQALDASALRRRRGLNLLVVGSLAAIAVADVSLLSKAETERIWLPFALWMTAAPALLPPRSQRWWLAVNVIGALLINHVIFTNW</sequence>
<evidence type="ECO:0000256" key="1">
    <source>
        <dbReference type="SAM" id="Phobius"/>
    </source>
</evidence>
<feature type="transmembrane region" description="Helical" evidence="1">
    <location>
        <begin position="373"/>
        <end position="393"/>
    </location>
</feature>
<feature type="transmembrane region" description="Helical" evidence="1">
    <location>
        <begin position="172"/>
        <end position="193"/>
    </location>
</feature>
<keyword evidence="1" id="KW-0812">Transmembrane</keyword>
<accession>A0ABX2JXB7</accession>
<feature type="transmembrane region" description="Helical" evidence="1">
    <location>
        <begin position="335"/>
        <end position="361"/>
    </location>
</feature>
<evidence type="ECO:0000313" key="2">
    <source>
        <dbReference type="EMBL" id="NTY62378.1"/>
    </source>
</evidence>
<dbReference type="Proteomes" id="UP000708347">
    <property type="component" value="Unassembled WGS sequence"/>
</dbReference>
<keyword evidence="1" id="KW-1133">Transmembrane helix</keyword>
<reference evidence="2 3" key="1">
    <citation type="submission" date="2019-05" db="EMBL/GenBank/DDBJ databases">
        <title>Mycolicibacterium sphagni ENV482 genome assembly.</title>
        <authorList>
            <person name="Chen W."/>
            <person name="Faulkner N.W."/>
            <person name="Hyman M.R."/>
        </authorList>
    </citation>
    <scope>NUCLEOTIDE SEQUENCE [LARGE SCALE GENOMIC DNA]</scope>
    <source>
        <strain evidence="2 3">ENV482</strain>
    </source>
</reference>
<organism evidence="2 3">
    <name type="scientific">Mycolicibacterium sphagni</name>
    <dbReference type="NCBI Taxonomy" id="1786"/>
    <lineage>
        <taxon>Bacteria</taxon>
        <taxon>Bacillati</taxon>
        <taxon>Actinomycetota</taxon>
        <taxon>Actinomycetes</taxon>
        <taxon>Mycobacteriales</taxon>
        <taxon>Mycobacteriaceae</taxon>
        <taxon>Mycolicibacterium</taxon>
    </lineage>
</organism>
<name>A0ABX2JXB7_9MYCO</name>
<dbReference type="EMBL" id="VBSB01000015">
    <property type="protein sequence ID" value="NTY62378.1"/>
    <property type="molecule type" value="Genomic_DNA"/>
</dbReference>
<feature type="transmembrane region" description="Helical" evidence="1">
    <location>
        <begin position="258"/>
        <end position="281"/>
    </location>
</feature>
<feature type="transmembrane region" description="Helical" evidence="1">
    <location>
        <begin position="81"/>
        <end position="99"/>
    </location>
</feature>
<keyword evidence="3" id="KW-1185">Reference proteome</keyword>
<gene>
    <name evidence="2" type="ORF">FEG63_22840</name>
</gene>
<keyword evidence="1" id="KW-0472">Membrane</keyword>
<protein>
    <recommendedName>
        <fullName evidence="4">Integral membrane protein</fullName>
    </recommendedName>
</protein>
<feature type="transmembrane region" description="Helical" evidence="1">
    <location>
        <begin position="422"/>
        <end position="439"/>
    </location>
</feature>
<proteinExistence type="predicted"/>
<feature type="transmembrane region" description="Helical" evidence="1">
    <location>
        <begin position="47"/>
        <end position="69"/>
    </location>
</feature>
<feature type="transmembrane region" description="Helical" evidence="1">
    <location>
        <begin position="205"/>
        <end position="238"/>
    </location>
</feature>
<evidence type="ECO:0008006" key="4">
    <source>
        <dbReference type="Google" id="ProtNLM"/>
    </source>
</evidence>
<evidence type="ECO:0000313" key="3">
    <source>
        <dbReference type="Proteomes" id="UP000708347"/>
    </source>
</evidence>
<comment type="caution">
    <text evidence="2">The sequence shown here is derived from an EMBL/GenBank/DDBJ whole genome shotgun (WGS) entry which is preliminary data.</text>
</comment>
<feature type="transmembrane region" description="Helical" evidence="1">
    <location>
        <begin position="293"/>
        <end position="315"/>
    </location>
</feature>